<organism evidence="3 4">
    <name type="scientific">Streptomyces globosus</name>
    <dbReference type="NCBI Taxonomy" id="68209"/>
    <lineage>
        <taxon>Bacteria</taxon>
        <taxon>Bacillati</taxon>
        <taxon>Actinomycetota</taxon>
        <taxon>Actinomycetes</taxon>
        <taxon>Kitasatosporales</taxon>
        <taxon>Streptomycetaceae</taxon>
        <taxon>Streptomyces</taxon>
    </lineage>
</organism>
<dbReference type="KEGG" id="sgz:C0216_10085"/>
<feature type="region of interest" description="Disordered" evidence="1">
    <location>
        <begin position="178"/>
        <end position="197"/>
    </location>
</feature>
<feature type="chain" id="PRO_5039449487" description="Lipoprotein" evidence="2">
    <location>
        <begin position="21"/>
        <end position="219"/>
    </location>
</feature>
<gene>
    <name evidence="3" type="ORF">C0216_10085</name>
</gene>
<dbReference type="OrthoDB" id="4221065at2"/>
<name>A0A344TYP3_9ACTN</name>
<dbReference type="Proteomes" id="UP000252004">
    <property type="component" value="Chromosome"/>
</dbReference>
<evidence type="ECO:0000256" key="1">
    <source>
        <dbReference type="SAM" id="MobiDB-lite"/>
    </source>
</evidence>
<dbReference type="AlphaFoldDB" id="A0A344TYP3"/>
<reference evidence="3 4" key="1">
    <citation type="submission" date="2018-01" db="EMBL/GenBank/DDBJ databases">
        <title>Draft genome Sequence of streptomyces globosus LZH-48.</title>
        <authorList>
            <person name="Ran K."/>
            <person name="Li Z."/>
            <person name="Wei S."/>
            <person name="Dong R."/>
        </authorList>
    </citation>
    <scope>NUCLEOTIDE SEQUENCE [LARGE SCALE GENOMIC DNA]</scope>
    <source>
        <strain evidence="3 4">LZH-48</strain>
    </source>
</reference>
<keyword evidence="2" id="KW-0732">Signal</keyword>
<dbReference type="PROSITE" id="PS51257">
    <property type="entry name" value="PROKAR_LIPOPROTEIN"/>
    <property type="match status" value="1"/>
</dbReference>
<feature type="compositionally biased region" description="Polar residues" evidence="1">
    <location>
        <begin position="180"/>
        <end position="190"/>
    </location>
</feature>
<dbReference type="EMBL" id="CP030862">
    <property type="protein sequence ID" value="AXE23764.1"/>
    <property type="molecule type" value="Genomic_DNA"/>
</dbReference>
<protein>
    <recommendedName>
        <fullName evidence="5">Lipoprotein</fullName>
    </recommendedName>
</protein>
<sequence length="219" mass="23576">MRRRARSTAATALAVLAALALTGCGSPDGTSVEKANDQLRSTSFHSSGTTTAFAGGGQEAWWDPKQGFHLRATWPGGSGDMFCKDGKTYTSTALLANSLKDRGQWITVPKELTDSFVTSETDGGCERFFEIPEAAEHDPDADRTSQGRQARAYTAAAGGARDTYYLESGTSRLLELASTRDGQSSTTQYDSYGEKFPITIPSNANTLSMDEFRRQTKTG</sequence>
<accession>A0A344TYP3</accession>
<evidence type="ECO:0008006" key="5">
    <source>
        <dbReference type="Google" id="ProtNLM"/>
    </source>
</evidence>
<evidence type="ECO:0000313" key="4">
    <source>
        <dbReference type="Proteomes" id="UP000252004"/>
    </source>
</evidence>
<feature type="signal peptide" evidence="2">
    <location>
        <begin position="1"/>
        <end position="20"/>
    </location>
</feature>
<evidence type="ECO:0000256" key="2">
    <source>
        <dbReference type="SAM" id="SignalP"/>
    </source>
</evidence>
<evidence type="ECO:0000313" key="3">
    <source>
        <dbReference type="EMBL" id="AXE23764.1"/>
    </source>
</evidence>
<proteinExistence type="predicted"/>
<keyword evidence="4" id="KW-1185">Reference proteome</keyword>